<dbReference type="AlphaFoldDB" id="A0A6C0B281"/>
<evidence type="ECO:0000313" key="1">
    <source>
        <dbReference type="EMBL" id="QHS86345.1"/>
    </source>
</evidence>
<accession>A0A6C0B281</accession>
<reference evidence="1" key="1">
    <citation type="journal article" date="2020" name="Nature">
        <title>Giant virus diversity and host interactions through global metagenomics.</title>
        <authorList>
            <person name="Schulz F."/>
            <person name="Roux S."/>
            <person name="Paez-Espino D."/>
            <person name="Jungbluth S."/>
            <person name="Walsh D.A."/>
            <person name="Denef V.J."/>
            <person name="McMahon K.D."/>
            <person name="Konstantinidis K.T."/>
            <person name="Eloe-Fadrosh E.A."/>
            <person name="Kyrpides N.C."/>
            <person name="Woyke T."/>
        </authorList>
    </citation>
    <scope>NUCLEOTIDE SEQUENCE</scope>
    <source>
        <strain evidence="1">GVMAG-M-3300009187-29</strain>
    </source>
</reference>
<organism evidence="1">
    <name type="scientific">viral metagenome</name>
    <dbReference type="NCBI Taxonomy" id="1070528"/>
    <lineage>
        <taxon>unclassified sequences</taxon>
        <taxon>metagenomes</taxon>
        <taxon>organismal metagenomes</taxon>
    </lineage>
</organism>
<protein>
    <submittedName>
        <fullName evidence="1">Uncharacterized protein</fullName>
    </submittedName>
</protein>
<dbReference type="EMBL" id="MN739053">
    <property type="protein sequence ID" value="QHS86345.1"/>
    <property type="molecule type" value="Genomic_DNA"/>
</dbReference>
<proteinExistence type="predicted"/>
<name>A0A6C0B281_9ZZZZ</name>
<sequence>MNVNEIFETAQKDPTLFSTLDIEAILESVENEKNDYLENKTMDEITKDVFENISELSLTKEKTKDLCDKLIGYRFIDEINELFKGRHVRWIRKDSDKLTTGGIVVDIKFLKDGIQVLTKNNMNRFIQYRFDECLSFQKLSNEEQLLLMAYEELQK</sequence>